<dbReference type="KEGG" id="hpel:HZS54_12100"/>
<evidence type="ECO:0000313" key="2">
    <source>
        <dbReference type="Proteomes" id="UP000509346"/>
    </source>
</evidence>
<proteinExistence type="predicted"/>
<evidence type="ECO:0000313" key="1">
    <source>
        <dbReference type="EMBL" id="QLH82309.1"/>
    </source>
</evidence>
<gene>
    <name evidence="1" type="ORF">HZS54_12100</name>
</gene>
<name>A0A7D5TBS5_9EURY</name>
<organism evidence="1 2">
    <name type="scientific">Halosimplex pelagicum</name>
    <dbReference type="NCBI Taxonomy" id="869886"/>
    <lineage>
        <taxon>Archaea</taxon>
        <taxon>Methanobacteriati</taxon>
        <taxon>Methanobacteriota</taxon>
        <taxon>Stenosarchaea group</taxon>
        <taxon>Halobacteria</taxon>
        <taxon>Halobacteriales</taxon>
        <taxon>Haloarculaceae</taxon>
        <taxon>Halosimplex</taxon>
    </lineage>
</organism>
<dbReference type="AlphaFoldDB" id="A0A7D5TBS5"/>
<accession>A0A7D5TBS5</accession>
<reference evidence="1 2" key="1">
    <citation type="submission" date="2020-07" db="EMBL/GenBank/DDBJ databases">
        <title>Halosimplex litoreum sp. nov. and Halosimplex rubrum sp. nov., isolated from different salt environments.</title>
        <authorList>
            <person name="Cui H."/>
        </authorList>
    </citation>
    <scope>NUCLEOTIDE SEQUENCE [LARGE SCALE GENOMIC DNA]</scope>
    <source>
        <strain evidence="1 2">R2</strain>
    </source>
</reference>
<sequence>MSMRDPEAVAHARESAEWGEFEVVIEKDGEEMGRLDETFSNDFDATRAAKNARIPDVGIDATVVDIES</sequence>
<dbReference type="RefSeq" id="WP_179922777.1">
    <property type="nucleotide sequence ID" value="NZ_CP058909.1"/>
</dbReference>
<dbReference type="Proteomes" id="UP000509346">
    <property type="component" value="Chromosome"/>
</dbReference>
<dbReference type="EMBL" id="CP058909">
    <property type="protein sequence ID" value="QLH82309.1"/>
    <property type="molecule type" value="Genomic_DNA"/>
</dbReference>
<keyword evidence="2" id="KW-1185">Reference proteome</keyword>
<protein>
    <submittedName>
        <fullName evidence="1">Uncharacterized protein</fullName>
    </submittedName>
</protein>
<dbReference type="GeneID" id="56083343"/>